<feature type="compositionally biased region" description="Basic and acidic residues" evidence="1">
    <location>
        <begin position="191"/>
        <end position="200"/>
    </location>
</feature>
<proteinExistence type="predicted"/>
<name>A0ABQ9E9E5_TEGGR</name>
<evidence type="ECO:0000313" key="3">
    <source>
        <dbReference type="EMBL" id="KAJ8301049.1"/>
    </source>
</evidence>
<protein>
    <recommendedName>
        <fullName evidence="2">PiggyBac transposable element-derived protein domain-containing protein</fullName>
    </recommendedName>
</protein>
<keyword evidence="4" id="KW-1185">Reference proteome</keyword>
<dbReference type="InterPro" id="IPR029526">
    <property type="entry name" value="PGBD"/>
</dbReference>
<feature type="compositionally biased region" description="Low complexity" evidence="1">
    <location>
        <begin position="29"/>
        <end position="39"/>
    </location>
</feature>
<evidence type="ECO:0000256" key="1">
    <source>
        <dbReference type="SAM" id="MobiDB-lite"/>
    </source>
</evidence>
<reference evidence="3 4" key="1">
    <citation type="submission" date="2022-12" db="EMBL/GenBank/DDBJ databases">
        <title>Chromosome-level genome of Tegillarca granosa.</title>
        <authorList>
            <person name="Kim J."/>
        </authorList>
    </citation>
    <scope>NUCLEOTIDE SEQUENCE [LARGE SCALE GENOMIC DNA]</scope>
    <source>
        <strain evidence="3">Teg-2019</strain>
        <tissue evidence="3">Adductor muscle</tissue>
    </source>
</reference>
<dbReference type="Proteomes" id="UP001217089">
    <property type="component" value="Unassembled WGS sequence"/>
</dbReference>
<feature type="compositionally biased region" description="Polar residues" evidence="1">
    <location>
        <begin position="1"/>
        <end position="12"/>
    </location>
</feature>
<feature type="compositionally biased region" description="Acidic residues" evidence="1">
    <location>
        <begin position="40"/>
        <end position="52"/>
    </location>
</feature>
<dbReference type="Pfam" id="PF13843">
    <property type="entry name" value="DDE_Tnp_1_7"/>
    <property type="match status" value="2"/>
</dbReference>
<feature type="region of interest" description="Disordered" evidence="1">
    <location>
        <begin position="173"/>
        <end position="202"/>
    </location>
</feature>
<evidence type="ECO:0000259" key="2">
    <source>
        <dbReference type="Pfam" id="PF13843"/>
    </source>
</evidence>
<feature type="domain" description="PiggyBac transposable element-derived protein" evidence="2">
    <location>
        <begin position="171"/>
        <end position="251"/>
    </location>
</feature>
<feature type="compositionally biased region" description="Polar residues" evidence="1">
    <location>
        <begin position="176"/>
        <end position="186"/>
    </location>
</feature>
<evidence type="ECO:0000313" key="4">
    <source>
        <dbReference type="Proteomes" id="UP001217089"/>
    </source>
</evidence>
<dbReference type="EMBL" id="JARBDR010000919">
    <property type="protein sequence ID" value="KAJ8301049.1"/>
    <property type="molecule type" value="Genomic_DNA"/>
</dbReference>
<dbReference type="PANTHER" id="PTHR46599:SF3">
    <property type="entry name" value="PIGGYBAC TRANSPOSABLE ELEMENT-DERIVED PROTEIN 4"/>
    <property type="match status" value="1"/>
</dbReference>
<dbReference type="PANTHER" id="PTHR46599">
    <property type="entry name" value="PIGGYBAC TRANSPOSABLE ELEMENT-DERIVED PROTEIN 4"/>
    <property type="match status" value="1"/>
</dbReference>
<sequence length="356" mass="41201">MDVNQVLDQVLNSDDESVSDINETKSIDSDISFSSPESDSSSEEESVGENIDEQTWSRNLRKPKVTEFSEVGATFELGPEKNELDFLSKFFPTTLVERLVTETNNYADKLIIQKPDKGWIPTFFQEMMAFLGIHVIFFRIQNFLNNYIKKTFTAQALFGSTDVACPRQLKRKTENKSTYSDPTQKRTVQRRQKDGTKKDVSAPGVSGLYNKYMFGVDIADQKRMQYSTCRKAKKWYKYLFWFCFDLAVVNSLVCMQESPNHKLKTKTNREKKIPNRIQTELGTTDDCQGTRKRKAPSVTDNCGMAHWPIQFDKPGRCKNCSKEGKRHEMAIGCRQCKIRLCIKFDCFYKYHQELLN</sequence>
<feature type="region of interest" description="Disordered" evidence="1">
    <location>
        <begin position="1"/>
        <end position="54"/>
    </location>
</feature>
<comment type="caution">
    <text evidence="3">The sequence shown here is derived from an EMBL/GenBank/DDBJ whole genome shotgun (WGS) entry which is preliminary data.</text>
</comment>
<gene>
    <name evidence="3" type="ORF">KUTeg_022568</name>
</gene>
<feature type="domain" description="PiggyBac transposable element-derived protein" evidence="2">
    <location>
        <begin position="85"/>
        <end position="136"/>
    </location>
</feature>
<organism evidence="3 4">
    <name type="scientific">Tegillarca granosa</name>
    <name type="common">Malaysian cockle</name>
    <name type="synonym">Anadara granosa</name>
    <dbReference type="NCBI Taxonomy" id="220873"/>
    <lineage>
        <taxon>Eukaryota</taxon>
        <taxon>Metazoa</taxon>
        <taxon>Spiralia</taxon>
        <taxon>Lophotrochozoa</taxon>
        <taxon>Mollusca</taxon>
        <taxon>Bivalvia</taxon>
        <taxon>Autobranchia</taxon>
        <taxon>Pteriomorphia</taxon>
        <taxon>Arcoida</taxon>
        <taxon>Arcoidea</taxon>
        <taxon>Arcidae</taxon>
        <taxon>Tegillarca</taxon>
    </lineage>
</organism>
<accession>A0ABQ9E9E5</accession>